<dbReference type="InterPro" id="IPR003410">
    <property type="entry name" value="HYR_dom"/>
</dbReference>
<evidence type="ECO:0000313" key="8">
    <source>
        <dbReference type="EMBL" id="UZH56054.1"/>
    </source>
</evidence>
<dbReference type="PANTHER" id="PTHR24273:SF32">
    <property type="entry name" value="HYALIN"/>
    <property type="match status" value="1"/>
</dbReference>
<dbReference type="PANTHER" id="PTHR24273">
    <property type="entry name" value="FI04643P-RELATED"/>
    <property type="match status" value="1"/>
</dbReference>
<feature type="compositionally biased region" description="Acidic residues" evidence="4">
    <location>
        <begin position="2318"/>
        <end position="2343"/>
    </location>
</feature>
<evidence type="ECO:0000256" key="1">
    <source>
        <dbReference type="ARBA" id="ARBA00022729"/>
    </source>
</evidence>
<keyword evidence="1 5" id="KW-0732">Signal</keyword>
<dbReference type="InterPro" id="IPR028974">
    <property type="entry name" value="TSP_type-3_rpt"/>
</dbReference>
<proteinExistence type="predicted"/>
<dbReference type="Gene3D" id="2.60.120.260">
    <property type="entry name" value="Galactose-binding domain-like"/>
    <property type="match status" value="1"/>
</dbReference>
<dbReference type="InterPro" id="IPR013783">
    <property type="entry name" value="Ig-like_fold"/>
</dbReference>
<dbReference type="Pfam" id="PF13585">
    <property type="entry name" value="CHU_C"/>
    <property type="match status" value="1"/>
</dbReference>
<dbReference type="SUPFAM" id="SSF49899">
    <property type="entry name" value="Concanavalin A-like lectins/glucanases"/>
    <property type="match status" value="1"/>
</dbReference>
<dbReference type="Pfam" id="PF04300">
    <property type="entry name" value="FBA"/>
    <property type="match status" value="1"/>
</dbReference>
<dbReference type="InterPro" id="IPR013320">
    <property type="entry name" value="ConA-like_dom_sf"/>
</dbReference>
<organism evidence="8 9">
    <name type="scientific">Salinimicrobium tongyeongense</name>
    <dbReference type="NCBI Taxonomy" id="2809707"/>
    <lineage>
        <taxon>Bacteria</taxon>
        <taxon>Pseudomonadati</taxon>
        <taxon>Bacteroidota</taxon>
        <taxon>Flavobacteriia</taxon>
        <taxon>Flavobacteriales</taxon>
        <taxon>Flavobacteriaceae</taxon>
        <taxon>Salinimicrobium</taxon>
    </lineage>
</organism>
<protein>
    <submittedName>
        <fullName evidence="8">HYR domain-containing protein</fullName>
    </submittedName>
</protein>
<feature type="region of interest" description="Disordered" evidence="4">
    <location>
        <begin position="2280"/>
        <end position="2362"/>
    </location>
</feature>
<dbReference type="InterPro" id="IPR026341">
    <property type="entry name" value="T9SS_type_B"/>
</dbReference>
<feature type="domain" description="FBA" evidence="7">
    <location>
        <begin position="475"/>
        <end position="648"/>
    </location>
</feature>
<dbReference type="SMART" id="SM01198">
    <property type="entry name" value="FBA"/>
    <property type="match status" value="1"/>
</dbReference>
<feature type="chain" id="PRO_5046054614" evidence="5">
    <location>
        <begin position="24"/>
        <end position="2455"/>
    </location>
</feature>
<reference evidence="8" key="1">
    <citation type="submission" date="2021-02" db="EMBL/GenBank/DDBJ databases">
        <title>Salinimicrobium sp. nov. isolated from seawater in Tongyeong, Republic of Korea.</title>
        <authorList>
            <person name="Lee S.-J."/>
        </authorList>
    </citation>
    <scope>NUCLEOTIDE SEQUENCE</scope>
    <source>
        <strain evidence="8">HN-2-9-2</strain>
    </source>
</reference>
<keyword evidence="3" id="KW-1015">Disulfide bond</keyword>
<gene>
    <name evidence="8" type="ORF">JRG66_04065</name>
</gene>
<keyword evidence="2" id="KW-0677">Repeat</keyword>
<evidence type="ECO:0000256" key="2">
    <source>
        <dbReference type="ARBA" id="ARBA00022737"/>
    </source>
</evidence>
<dbReference type="EMBL" id="CP069620">
    <property type="protein sequence ID" value="UZH56054.1"/>
    <property type="molecule type" value="Genomic_DNA"/>
</dbReference>
<sequence length="2455" mass="256460">MKQNYFLKFLSFLFLLQFGSALGQTFEFTPAGASGRTGPTQEQVNSAYVGTSLEESVTINTQGIQEWVVPVTGTYQITALGAAGGDSNLFPGGFGASMQGEFLLTAGERIKIVVGQKGTPTIDMEGAGGGGGSFITYMDNTPILIAAGGGGGGRYSHQNAGGGTLTTAFDSPGGGTGGIDGQGGAYGTTLNIVGGGGGGFETNGLPGKRNPTEGGYSFLNGAIGGHNENDVTQGGGFGGGGGGGTNCGYGGGGGGYSGGGGAGYATNCGQQGGGGGSFNSGTNQANTAGVNPGDGQVVITLLCSPLSISQSPTNNQCSGNSVTLTATSENGGNITWDNGVVNGVPFIINETTTFTATSDTSLDCPTNITVVVEDTQAPELTTKPLAVFLGEDNSVTINASELVDAVTDNCSEEISFSLNQSVFDCSHLGPNTVEVTATDPDGNSITETATVTVWENTPPSLIAPEQTTFPTEEDLCGAYPAYRITTTDNCSLNGNLAYNGNANGGLAGWTINQSGGNGWTTSGSRFLSSYSMGIKSQKIDLMVQGYDRETLNTSPDIVVSEKYAGTWPNYADTYYLKVQLRDAEDNILATYDTGLLTASAAWATVSHTFTGYGEGVRYIYVEHGGDDAEHWAGHYGTLITDLEVTVDVSGVTPNLPTQQIAGPLQEEFLVPGSSEVTYRTMDFSGNTTEVSFEITVEDQTSPAVVTQDITVQLDASGNTLITPEMIEKGSSDACGIESLILDRTVFNCADVLTTGSFDFSGTNYLTINGNQPFNFSSSTSFAFEAWVKPDANAGELFSKRHEDYGDLSIISRIQSNGSIIFGMDAFNRGGWTWVSTPENSVEFNVWNHIALSYDSGTQMMQVFINGKMMSETKNTRVSDASNGEVRIGLSRDGDNHFNGLMKEVKIWNQSLSETIINDHLVNGVSPGSTGLIGDFNFDSLNTNSVINNSGNADAEFSEITYYDNWVLAKSTAVTLTVRDENLNESSAQAMVMIQDADIPVLNLTDAEISLDENGQATVTYQTFDQNSTDNCGIAEWHLSQTDFDTNDLGEQQILISAFDGAGNRATVTVKLTVVDDIKPQIECVENIVQTNDLDECNAYIEIAQPVYSDNSGIESVVNDFNNTDDASDTYPVGTTTVTWTVTDTSGNTETCSFDVTVEDKQVPLVEIQNITVQLDASGNATITPELIDNGSSDACGISEMTLDNAIFDCSNVGENTVVLTVEDNNGNTTSSEAIVTVEDNVAPVVVTQNITVQLDAEGNATITPAMIDNGSSDACGISEMSLDIATFDCSNVGENTVVLTVEDNNGNTASSEAVVTVEDKVAPVVLTQNITLQLDAEGNATITPEDIDNGSSDACGISEMTLDIATFDCSNVGENTVVLIVEDNNGNTASSEATVTVEDNVTPVVVTQNITVQLDAEGNATITPTMIDNGSSDACGISEMTLDNAIFDCSNVGENMVVLTLEDNNGNTASSEAVVTVEDNVAPVVVTQNISVQLDAEGNAAITPEDIDNGSSDACGISEMSLDIATFDCSNVGENTVVLTVEDNNGNTASSEAVVTVEDKVAPVVLTQNITVQLDAEGNATITPEDIDNGSSDACGISEMTLDNATFDCSHVGENTVTLTVEDNNGNISSSEAIVTVEDNVAPVVITQEITVQLDAEGNATITPAMIDNGSADACGISEMTLDNAIFDCSNVGENTVVLTVEDNNGNTTSAEAIVTVEDNVAPVVVTQNITVQLDAEGNATITPEMIDNGSSDACGISEMSLDIATFDCSNVGENTVVLTVEDNNGNTASSEAVVTVEDNVAPVVVTQNITVQLDAEGNGAITPEDIDNGSSDACGISEMSLDIATFDCSNVGENTVVLTVEDNNGNTASSEAVVTVEDKVAPVVLTQNITVQLDASGNATITPEMIDNGSSDACGISEMSLDNATFDCSNVGENTVVLTVEDNNGNTASSEAVVTIEDKVAPVVLTQNITVQLDASGNATITPEMIDNGSSDACGISEMTLDNDTFDCSNVGENTVVLSVEDNNGNRASSEAVVTVEDNVAPVVVTQNISVQLDAEGNATITPAMIDNGSSDACGISEMSLDNAIFDCSNVGENTVVLSVEDNNGNTASSEAVVTVEDNIAPVVVVKNISVQLDDDGKVTITTEDVVESATDNCAVGSITLGETRFDCATGATKDVTVTVTDVNGNITASVATVTILDETAPVVIAKDIVLELDENGLASIMAEDVYDEVFDNCGIASMSLDVTSFGCDNEGMNFVLLSVTDHSGNVGTAEAIVEVRNSFGDNDSDGMKDNCDDDDDNDGIPDDADNAPLVPNPDQTDTDGDGLGDIIDPDDDGDGILDEGDNCPLAYNPGQEDIDKDGKGDACDTVEILASEAMTPNGDGINDTWRVVNIENHSNSLVIIYNRWGKEIFRQSAYQNEWDGTYNGDALPEGSYYFQIYLDGKNLDKDGWLYLTK</sequence>
<dbReference type="Proteomes" id="UP001163981">
    <property type="component" value="Chromosome"/>
</dbReference>
<dbReference type="Pfam" id="PF13385">
    <property type="entry name" value="Laminin_G_3"/>
    <property type="match status" value="1"/>
</dbReference>
<dbReference type="Pfam" id="PF02412">
    <property type="entry name" value="TSP_3"/>
    <property type="match status" value="2"/>
</dbReference>
<feature type="domain" description="HYR" evidence="6">
    <location>
        <begin position="1074"/>
        <end position="1159"/>
    </location>
</feature>
<keyword evidence="9" id="KW-1185">Reference proteome</keyword>
<evidence type="ECO:0000256" key="5">
    <source>
        <dbReference type="SAM" id="SignalP"/>
    </source>
</evidence>
<evidence type="ECO:0000259" key="7">
    <source>
        <dbReference type="PROSITE" id="PS51114"/>
    </source>
</evidence>
<dbReference type="InterPro" id="IPR007397">
    <property type="entry name" value="F-box-assoc_dom"/>
</dbReference>
<dbReference type="PROSITE" id="PS51114">
    <property type="entry name" value="FBA"/>
    <property type="match status" value="1"/>
</dbReference>
<dbReference type="Gene3D" id="2.60.40.10">
    <property type="entry name" value="Immunoglobulins"/>
    <property type="match status" value="5"/>
</dbReference>
<name>A0ABY6NT18_9FLAO</name>
<dbReference type="InterPro" id="IPR003367">
    <property type="entry name" value="Thrombospondin_3-like_rpt"/>
</dbReference>
<feature type="signal peptide" evidence="5">
    <location>
        <begin position="1"/>
        <end position="23"/>
    </location>
</feature>
<dbReference type="RefSeq" id="WP_265164475.1">
    <property type="nucleotide sequence ID" value="NZ_CP069620.1"/>
</dbReference>
<dbReference type="SUPFAM" id="SSF103647">
    <property type="entry name" value="TSP type-3 repeat"/>
    <property type="match status" value="1"/>
</dbReference>
<accession>A0ABY6NT18</accession>
<dbReference type="SMART" id="SM00560">
    <property type="entry name" value="LamGL"/>
    <property type="match status" value="1"/>
</dbReference>
<dbReference type="Pfam" id="PF02494">
    <property type="entry name" value="HYR"/>
    <property type="match status" value="1"/>
</dbReference>
<dbReference type="PROSITE" id="PS50825">
    <property type="entry name" value="HYR"/>
    <property type="match status" value="1"/>
</dbReference>
<dbReference type="NCBIfam" id="TIGR04131">
    <property type="entry name" value="Bac_Flav_CTERM"/>
    <property type="match status" value="1"/>
</dbReference>
<dbReference type="SUPFAM" id="SSF49785">
    <property type="entry name" value="Galactose-binding domain-like"/>
    <property type="match status" value="1"/>
</dbReference>
<dbReference type="InterPro" id="IPR008979">
    <property type="entry name" value="Galactose-bd-like_sf"/>
</dbReference>
<dbReference type="Gene3D" id="2.60.120.200">
    <property type="match status" value="1"/>
</dbReference>
<feature type="compositionally biased region" description="Acidic residues" evidence="4">
    <location>
        <begin position="2293"/>
        <end position="2307"/>
    </location>
</feature>
<evidence type="ECO:0000256" key="4">
    <source>
        <dbReference type="SAM" id="MobiDB-lite"/>
    </source>
</evidence>
<dbReference type="Gene3D" id="4.10.1080.10">
    <property type="entry name" value="TSP type-3 repeat"/>
    <property type="match status" value="1"/>
</dbReference>
<dbReference type="InterPro" id="IPR006558">
    <property type="entry name" value="LamG-like"/>
</dbReference>
<evidence type="ECO:0000259" key="6">
    <source>
        <dbReference type="PROSITE" id="PS50825"/>
    </source>
</evidence>
<evidence type="ECO:0000313" key="9">
    <source>
        <dbReference type="Proteomes" id="UP001163981"/>
    </source>
</evidence>
<evidence type="ECO:0000256" key="3">
    <source>
        <dbReference type="ARBA" id="ARBA00023157"/>
    </source>
</evidence>